<protein>
    <submittedName>
        <fullName evidence="2">Transmembrane protein</fullName>
    </submittedName>
</protein>
<dbReference type="AlphaFoldDB" id="A0A0K0CY83"/>
<organism evidence="1 2">
    <name type="scientific">Angiostrongylus cantonensis</name>
    <name type="common">Rat lungworm</name>
    <dbReference type="NCBI Taxonomy" id="6313"/>
    <lineage>
        <taxon>Eukaryota</taxon>
        <taxon>Metazoa</taxon>
        <taxon>Ecdysozoa</taxon>
        <taxon>Nematoda</taxon>
        <taxon>Chromadorea</taxon>
        <taxon>Rhabditida</taxon>
        <taxon>Rhabditina</taxon>
        <taxon>Rhabditomorpha</taxon>
        <taxon>Strongyloidea</taxon>
        <taxon>Metastrongylidae</taxon>
        <taxon>Angiostrongylus</taxon>
    </lineage>
</organism>
<reference evidence="1" key="1">
    <citation type="submission" date="2012-09" db="EMBL/GenBank/DDBJ databases">
        <authorList>
            <person name="Martin A.A."/>
        </authorList>
    </citation>
    <scope>NUCLEOTIDE SEQUENCE</scope>
</reference>
<dbReference type="Proteomes" id="UP000035642">
    <property type="component" value="Unassembled WGS sequence"/>
</dbReference>
<evidence type="ECO:0000313" key="2">
    <source>
        <dbReference type="WBParaSite" id="ACAC_0000258501-mRNA-1"/>
    </source>
</evidence>
<reference evidence="2" key="2">
    <citation type="submission" date="2017-02" db="UniProtKB">
        <authorList>
            <consortium name="WormBaseParasite"/>
        </authorList>
    </citation>
    <scope>IDENTIFICATION</scope>
</reference>
<keyword evidence="1" id="KW-1185">Reference proteome</keyword>
<accession>A0A0K0CY83</accession>
<proteinExistence type="predicted"/>
<sequence length="79" mass="9182">MNEILVETYRRPDIIVRKQKARLIYDNYDTTKRIENTVNSIYRITVALLVIVTLCRLLCNNNNTIFVEASKLAASLEVH</sequence>
<evidence type="ECO:0000313" key="1">
    <source>
        <dbReference type="Proteomes" id="UP000035642"/>
    </source>
</evidence>
<dbReference type="WBParaSite" id="ACAC_0000258501-mRNA-1">
    <property type="protein sequence ID" value="ACAC_0000258501-mRNA-1"/>
    <property type="gene ID" value="ACAC_0000258501"/>
</dbReference>
<name>A0A0K0CY83_ANGCA</name>